<organism evidence="5 6">
    <name type="scientific">endosymbiont of Lamellibrachia luymesi</name>
    <dbReference type="NCBI Taxonomy" id="2200907"/>
    <lineage>
        <taxon>Bacteria</taxon>
        <taxon>Pseudomonadati</taxon>
        <taxon>Pseudomonadota</taxon>
        <taxon>Gammaproteobacteria</taxon>
        <taxon>sulfur-oxidizing symbionts</taxon>
    </lineage>
</organism>
<comment type="similarity">
    <text evidence="1">Belongs to the outer membrane OOP (TC 1.B.6) superfamily. OmpA family.</text>
</comment>
<sequence length="224" mass="23990">MKESVQGRLRQAGGVSVWVIFLVVAVITQSAHARELFPEGTAAQDVYAGVGVGVTSNDAPDDWDDGSVSSISTDKADASAKVFVGYEVTPNVAVEASYSDYGKSEFSATSDGSGDSWAPGQVSGVNESSGFGLSAVGSWPMTDRITVFGKLGLLWWKSKNTWNESGFISVEESSGSDLSYGAGLEYDVGLPQRFVYRFEFERHAVDDSQYQLNTGSASLVYRFP</sequence>
<keyword evidence="3" id="KW-0812">Transmembrane</keyword>
<dbReference type="GO" id="GO:0009279">
    <property type="term" value="C:cell outer membrane"/>
    <property type="evidence" value="ECO:0007669"/>
    <property type="project" value="InterPro"/>
</dbReference>
<keyword evidence="2" id="KW-0813">Transport</keyword>
<evidence type="ECO:0000256" key="3">
    <source>
        <dbReference type="SAM" id="Phobius"/>
    </source>
</evidence>
<name>A0A370DXA8_9GAMM</name>
<keyword evidence="3" id="KW-1133">Transmembrane helix</keyword>
<reference evidence="5 6" key="1">
    <citation type="journal article" date="2018" name="ISME J.">
        <title>Endosymbiont genomes yield clues of tubeworm success.</title>
        <authorList>
            <person name="Li Y."/>
            <person name="Liles M.R."/>
            <person name="Halanych K.M."/>
        </authorList>
    </citation>
    <scope>NUCLEOTIDE SEQUENCE [LARGE SCALE GENOMIC DNA]</scope>
    <source>
        <strain evidence="5">A1422</strain>
    </source>
</reference>
<dbReference type="Gene3D" id="2.40.160.20">
    <property type="match status" value="1"/>
</dbReference>
<feature type="domain" description="Outer membrane protein OmpA-like transmembrane" evidence="4">
    <location>
        <begin position="42"/>
        <end position="223"/>
    </location>
</feature>
<keyword evidence="3" id="KW-0472">Membrane</keyword>
<dbReference type="AlphaFoldDB" id="A0A370DXA8"/>
<comment type="caution">
    <text evidence="5">The sequence shown here is derived from an EMBL/GenBank/DDBJ whole genome shotgun (WGS) entry which is preliminary data.</text>
</comment>
<dbReference type="EMBL" id="QFXD01000150">
    <property type="protein sequence ID" value="RDH90791.1"/>
    <property type="molecule type" value="Genomic_DNA"/>
</dbReference>
<dbReference type="InterPro" id="IPR011250">
    <property type="entry name" value="OMP/PagP_B-barrel"/>
</dbReference>
<dbReference type="GO" id="GO:0046930">
    <property type="term" value="C:pore complex"/>
    <property type="evidence" value="ECO:0007669"/>
    <property type="project" value="UniProtKB-KW"/>
</dbReference>
<protein>
    <recommendedName>
        <fullName evidence="4">Outer membrane protein OmpA-like transmembrane domain-containing protein</fullName>
    </recommendedName>
</protein>
<accession>A0A370DXA8</accession>
<keyword evidence="2" id="KW-0626">Porin</keyword>
<evidence type="ECO:0000256" key="1">
    <source>
        <dbReference type="ARBA" id="ARBA00005710"/>
    </source>
</evidence>
<dbReference type="GO" id="GO:0015288">
    <property type="term" value="F:porin activity"/>
    <property type="evidence" value="ECO:0007669"/>
    <property type="project" value="UniProtKB-KW"/>
</dbReference>
<gene>
    <name evidence="5" type="ORF">DIZ79_08120</name>
</gene>
<dbReference type="SUPFAM" id="SSF56925">
    <property type="entry name" value="OMPA-like"/>
    <property type="match status" value="1"/>
</dbReference>
<dbReference type="InterPro" id="IPR000498">
    <property type="entry name" value="OmpA-like_TM_dom"/>
</dbReference>
<evidence type="ECO:0000313" key="6">
    <source>
        <dbReference type="Proteomes" id="UP000255508"/>
    </source>
</evidence>
<dbReference type="Proteomes" id="UP000255508">
    <property type="component" value="Unassembled WGS sequence"/>
</dbReference>
<proteinExistence type="inferred from homology"/>
<feature type="transmembrane region" description="Helical" evidence="3">
    <location>
        <begin position="12"/>
        <end position="31"/>
    </location>
</feature>
<evidence type="ECO:0000259" key="4">
    <source>
        <dbReference type="Pfam" id="PF01389"/>
    </source>
</evidence>
<evidence type="ECO:0000313" key="5">
    <source>
        <dbReference type="EMBL" id="RDH90791.1"/>
    </source>
</evidence>
<keyword evidence="2" id="KW-0406">Ion transport</keyword>
<dbReference type="Pfam" id="PF01389">
    <property type="entry name" value="OmpA_membrane"/>
    <property type="match status" value="1"/>
</dbReference>
<evidence type="ECO:0000256" key="2">
    <source>
        <dbReference type="ARBA" id="ARBA00023114"/>
    </source>
</evidence>